<dbReference type="EMBL" id="LOEE01000006">
    <property type="protein sequence ID" value="KXG78309.1"/>
    <property type="molecule type" value="Genomic_DNA"/>
</dbReference>
<comment type="caution">
    <text evidence="2">The sequence shown here is derived from an EMBL/GenBank/DDBJ whole genome shotgun (WGS) entry which is preliminary data.</text>
</comment>
<name>A0A140LCN4_9FIRM</name>
<keyword evidence="3" id="KW-1185">Reference proteome</keyword>
<dbReference type="RefSeq" id="WP_157064865.1">
    <property type="nucleotide sequence ID" value="NZ_LOEE01000006.1"/>
</dbReference>
<keyword evidence="1" id="KW-0472">Membrane</keyword>
<organism evidence="2 3">
    <name type="scientific">Thermotalea metallivorans</name>
    <dbReference type="NCBI Taxonomy" id="520762"/>
    <lineage>
        <taxon>Bacteria</taxon>
        <taxon>Bacillati</taxon>
        <taxon>Bacillota</taxon>
        <taxon>Clostridia</taxon>
        <taxon>Peptostreptococcales</taxon>
        <taxon>Thermotaleaceae</taxon>
        <taxon>Thermotalea</taxon>
    </lineage>
</organism>
<proteinExistence type="predicted"/>
<dbReference type="STRING" id="520762.AN619_02840"/>
<evidence type="ECO:0000313" key="3">
    <source>
        <dbReference type="Proteomes" id="UP000070456"/>
    </source>
</evidence>
<evidence type="ECO:0000313" key="2">
    <source>
        <dbReference type="EMBL" id="KXG78309.1"/>
    </source>
</evidence>
<gene>
    <name evidence="2" type="ORF">AN619_02840</name>
</gene>
<dbReference type="Proteomes" id="UP000070456">
    <property type="component" value="Unassembled WGS sequence"/>
</dbReference>
<protein>
    <submittedName>
        <fullName evidence="2">Uncharacterized protein</fullName>
    </submittedName>
</protein>
<feature type="transmembrane region" description="Helical" evidence="1">
    <location>
        <begin position="12"/>
        <end position="40"/>
    </location>
</feature>
<dbReference type="AlphaFoldDB" id="A0A140LCN4"/>
<keyword evidence="1" id="KW-1133">Transmembrane helix</keyword>
<sequence length="50" mass="5533">MSKQLLIHQISLATGTVFLILAALAKNFWLVMLGIGMIVYSNNRIKKSKG</sequence>
<accession>A0A140LCN4</accession>
<reference evidence="2 3" key="1">
    <citation type="submission" date="2015-12" db="EMBL/GenBank/DDBJ databases">
        <title>Draft genome sequence of the thermoanaerobe Thermotalea metallivorans, an isolate from the runoff channel of the Great Artesian Basin, Australia.</title>
        <authorList>
            <person name="Patel B.K."/>
        </authorList>
    </citation>
    <scope>NUCLEOTIDE SEQUENCE [LARGE SCALE GENOMIC DNA]</scope>
    <source>
        <strain evidence="2 3">B2-1</strain>
    </source>
</reference>
<keyword evidence="1" id="KW-0812">Transmembrane</keyword>
<evidence type="ECO:0000256" key="1">
    <source>
        <dbReference type="SAM" id="Phobius"/>
    </source>
</evidence>